<proteinExistence type="predicted"/>
<dbReference type="PANTHER" id="PTHR34054:SF4">
    <property type="entry name" value="PROTEIN, PUTATIVE-RELATED"/>
    <property type="match status" value="1"/>
</dbReference>
<evidence type="ECO:0000313" key="4">
    <source>
        <dbReference type="Proteomes" id="UP000826271"/>
    </source>
</evidence>
<feature type="transmembrane region" description="Helical" evidence="2">
    <location>
        <begin position="20"/>
        <end position="41"/>
    </location>
</feature>
<evidence type="ECO:0000256" key="2">
    <source>
        <dbReference type="SAM" id="Phobius"/>
    </source>
</evidence>
<accession>A0AAV6X4F6</accession>
<feature type="region of interest" description="Disordered" evidence="1">
    <location>
        <begin position="217"/>
        <end position="237"/>
    </location>
</feature>
<gene>
    <name evidence="3" type="ORF">BUALT_Bualt11G0088900</name>
</gene>
<evidence type="ECO:0000256" key="1">
    <source>
        <dbReference type="SAM" id="MobiDB-lite"/>
    </source>
</evidence>
<organism evidence="3 4">
    <name type="scientific">Buddleja alternifolia</name>
    <dbReference type="NCBI Taxonomy" id="168488"/>
    <lineage>
        <taxon>Eukaryota</taxon>
        <taxon>Viridiplantae</taxon>
        <taxon>Streptophyta</taxon>
        <taxon>Embryophyta</taxon>
        <taxon>Tracheophyta</taxon>
        <taxon>Spermatophyta</taxon>
        <taxon>Magnoliopsida</taxon>
        <taxon>eudicotyledons</taxon>
        <taxon>Gunneridae</taxon>
        <taxon>Pentapetalae</taxon>
        <taxon>asterids</taxon>
        <taxon>lamiids</taxon>
        <taxon>Lamiales</taxon>
        <taxon>Scrophulariaceae</taxon>
        <taxon>Buddlejeae</taxon>
        <taxon>Buddleja</taxon>
    </lineage>
</organism>
<keyword evidence="2" id="KW-0472">Membrane</keyword>
<reference evidence="3" key="1">
    <citation type="submission" date="2019-10" db="EMBL/GenBank/DDBJ databases">
        <authorList>
            <person name="Zhang R."/>
            <person name="Pan Y."/>
            <person name="Wang J."/>
            <person name="Ma R."/>
            <person name="Yu S."/>
        </authorList>
    </citation>
    <scope>NUCLEOTIDE SEQUENCE</scope>
    <source>
        <strain evidence="3">LA-IB0</strain>
        <tissue evidence="3">Leaf</tissue>
    </source>
</reference>
<dbReference type="AlphaFoldDB" id="A0AAV6X4F6"/>
<dbReference type="InterPro" id="IPR045884">
    <property type="entry name" value="At5g59350-like"/>
</dbReference>
<protein>
    <submittedName>
        <fullName evidence="3">Uncharacterized protein</fullName>
    </submittedName>
</protein>
<sequence length="237" mass="25335">MSSGGGGGGGGGGLSKLGTALAIIFAISLAALFAELFYILWRRRVFRRHSGGSGDEISTNSSSESIFASVAASKELLYFLCVRSHSRDSSIASNTAINDLDSNDQSDMEVIDIDLLTIQGMFGPPRFLFTIKEEEREDMESSAEKSLCEKELKKKKINDDDGDRDRVSLEECFKAVEDPSAAAAAAVEIEVDDATPFSTPCDSPLFFTPSSSPVQEVVSVPSPEHRTAPAVAVNDAV</sequence>
<evidence type="ECO:0000313" key="3">
    <source>
        <dbReference type="EMBL" id="KAG8374033.1"/>
    </source>
</evidence>
<name>A0AAV6X4F6_9LAMI</name>
<dbReference type="PANTHER" id="PTHR34054">
    <property type="entry name" value="EXPRESSED PROTEIN"/>
    <property type="match status" value="1"/>
</dbReference>
<dbReference type="EMBL" id="WHWC01000011">
    <property type="protein sequence ID" value="KAG8374033.1"/>
    <property type="molecule type" value="Genomic_DNA"/>
</dbReference>
<keyword evidence="4" id="KW-1185">Reference proteome</keyword>
<keyword evidence="2" id="KW-0812">Transmembrane</keyword>
<dbReference type="Proteomes" id="UP000826271">
    <property type="component" value="Unassembled WGS sequence"/>
</dbReference>
<keyword evidence="2" id="KW-1133">Transmembrane helix</keyword>
<comment type="caution">
    <text evidence="3">The sequence shown here is derived from an EMBL/GenBank/DDBJ whole genome shotgun (WGS) entry which is preliminary data.</text>
</comment>